<proteinExistence type="predicted"/>
<protein>
    <submittedName>
        <fullName evidence="2">Uncharacterized protein</fullName>
    </submittedName>
</protein>
<organism evidence="2 3">
    <name type="scientific">Streptomyces thermospinosisporus</name>
    <dbReference type="NCBI Taxonomy" id="161482"/>
    <lineage>
        <taxon>Bacteria</taxon>
        <taxon>Bacillati</taxon>
        <taxon>Actinomycetota</taxon>
        <taxon>Actinomycetes</taxon>
        <taxon>Kitasatosporales</taxon>
        <taxon>Streptomycetaceae</taxon>
        <taxon>Streptomyces</taxon>
    </lineage>
</organism>
<reference evidence="2 3" key="1">
    <citation type="journal article" date="2019" name="Int. J. Syst. Evol. Microbiol.">
        <title>The Global Catalogue of Microorganisms (GCM) 10K type strain sequencing project: providing services to taxonomists for standard genome sequencing and annotation.</title>
        <authorList>
            <consortium name="The Broad Institute Genomics Platform"/>
            <consortium name="The Broad Institute Genome Sequencing Center for Infectious Disease"/>
            <person name="Wu L."/>
            <person name="Ma J."/>
        </authorList>
    </citation>
    <scope>NUCLEOTIDE SEQUENCE [LARGE SCALE GENOMIC DNA]</scope>
    <source>
        <strain evidence="2 3">JCM 11756</strain>
    </source>
</reference>
<dbReference type="RefSeq" id="WP_344016555.1">
    <property type="nucleotide sequence ID" value="NZ_BAAAIZ010000128.1"/>
</dbReference>
<accession>A0ABN1Z7X0</accession>
<comment type="caution">
    <text evidence="2">The sequence shown here is derived from an EMBL/GenBank/DDBJ whole genome shotgun (WGS) entry which is preliminary data.</text>
</comment>
<gene>
    <name evidence="2" type="ORF">GCM10009601_61230</name>
</gene>
<keyword evidence="1" id="KW-0472">Membrane</keyword>
<keyword evidence="1" id="KW-0812">Transmembrane</keyword>
<name>A0ABN1Z7X0_9ACTN</name>
<keyword evidence="1" id="KW-1133">Transmembrane helix</keyword>
<dbReference type="Proteomes" id="UP001500973">
    <property type="component" value="Unassembled WGS sequence"/>
</dbReference>
<keyword evidence="3" id="KW-1185">Reference proteome</keyword>
<feature type="transmembrane region" description="Helical" evidence="1">
    <location>
        <begin position="39"/>
        <end position="58"/>
    </location>
</feature>
<evidence type="ECO:0000313" key="2">
    <source>
        <dbReference type="EMBL" id="GAA1435340.1"/>
    </source>
</evidence>
<sequence length="59" mass="6175">MNLYVLVLAMVVVIQLLVVASTLGTAVHIRPSLNEPLKVAMTSVTVTASLMAALVALAR</sequence>
<evidence type="ECO:0000313" key="3">
    <source>
        <dbReference type="Proteomes" id="UP001500973"/>
    </source>
</evidence>
<evidence type="ECO:0000256" key="1">
    <source>
        <dbReference type="SAM" id="Phobius"/>
    </source>
</evidence>
<feature type="transmembrane region" description="Helical" evidence="1">
    <location>
        <begin position="6"/>
        <end position="27"/>
    </location>
</feature>
<dbReference type="EMBL" id="BAAAIZ010000128">
    <property type="protein sequence ID" value="GAA1435340.1"/>
    <property type="molecule type" value="Genomic_DNA"/>
</dbReference>